<feature type="region of interest" description="Disordered" evidence="1">
    <location>
        <begin position="94"/>
        <end position="116"/>
    </location>
</feature>
<dbReference type="EMBL" id="BAAAOQ010000005">
    <property type="protein sequence ID" value="GAA2194382.1"/>
    <property type="molecule type" value="Genomic_DNA"/>
</dbReference>
<sequence>MVVFCGRGAGAPIGWGTGTAIEDEQAVLDPVVVTGRRSEEGTPARRLARRSRARLWCLAYGLVAAGSDRREGSKPYAAKPCLLPRETHHVLAGPPAGLSRFLGQEMTPEPPERPPW</sequence>
<proteinExistence type="predicted"/>
<organism evidence="2 3">
    <name type="scientific">Streptomyces bangladeshensis</name>
    <dbReference type="NCBI Taxonomy" id="295352"/>
    <lineage>
        <taxon>Bacteria</taxon>
        <taxon>Bacillati</taxon>
        <taxon>Actinomycetota</taxon>
        <taxon>Actinomycetes</taxon>
        <taxon>Kitasatosporales</taxon>
        <taxon>Streptomycetaceae</taxon>
        <taxon>Streptomyces</taxon>
    </lineage>
</organism>
<comment type="caution">
    <text evidence="2">The sequence shown here is derived from an EMBL/GenBank/DDBJ whole genome shotgun (WGS) entry which is preliminary data.</text>
</comment>
<name>A0ABN3BFF2_9ACTN</name>
<reference evidence="2 3" key="1">
    <citation type="journal article" date="2019" name="Int. J. Syst. Evol. Microbiol.">
        <title>The Global Catalogue of Microorganisms (GCM) 10K type strain sequencing project: providing services to taxonomists for standard genome sequencing and annotation.</title>
        <authorList>
            <consortium name="The Broad Institute Genomics Platform"/>
            <consortium name="The Broad Institute Genome Sequencing Center for Infectious Disease"/>
            <person name="Wu L."/>
            <person name="Ma J."/>
        </authorList>
    </citation>
    <scope>NUCLEOTIDE SEQUENCE [LARGE SCALE GENOMIC DNA]</scope>
    <source>
        <strain evidence="2 3">JCM 14924</strain>
    </source>
</reference>
<evidence type="ECO:0000313" key="2">
    <source>
        <dbReference type="EMBL" id="GAA2194382.1"/>
    </source>
</evidence>
<dbReference type="Proteomes" id="UP001501391">
    <property type="component" value="Unassembled WGS sequence"/>
</dbReference>
<evidence type="ECO:0000313" key="3">
    <source>
        <dbReference type="Proteomes" id="UP001501391"/>
    </source>
</evidence>
<keyword evidence="3" id="KW-1185">Reference proteome</keyword>
<protein>
    <submittedName>
        <fullName evidence="2">Uncharacterized protein</fullName>
    </submittedName>
</protein>
<gene>
    <name evidence="2" type="ORF">GCM10009787_20130</name>
</gene>
<accession>A0ABN3BFF2</accession>
<evidence type="ECO:0000256" key="1">
    <source>
        <dbReference type="SAM" id="MobiDB-lite"/>
    </source>
</evidence>